<evidence type="ECO:0000256" key="3">
    <source>
        <dbReference type="ARBA" id="ARBA00022982"/>
    </source>
</evidence>
<dbReference type="GO" id="GO:0005507">
    <property type="term" value="F:copper ion binding"/>
    <property type="evidence" value="ECO:0007669"/>
    <property type="project" value="InterPro"/>
</dbReference>
<dbReference type="PROSITE" id="PS51318">
    <property type="entry name" value="TAT"/>
    <property type="match status" value="1"/>
</dbReference>
<proteinExistence type="predicted"/>
<dbReference type="InterPro" id="IPR008972">
    <property type="entry name" value="Cupredoxin"/>
</dbReference>
<evidence type="ECO:0000256" key="2">
    <source>
        <dbReference type="ARBA" id="ARBA00022723"/>
    </source>
</evidence>
<evidence type="ECO:0000259" key="6">
    <source>
        <dbReference type="Pfam" id="PF00127"/>
    </source>
</evidence>
<dbReference type="InterPro" id="IPR000923">
    <property type="entry name" value="BlueCu_1"/>
</dbReference>
<dbReference type="PROSITE" id="PS00196">
    <property type="entry name" value="COPPER_BLUE"/>
    <property type="match status" value="1"/>
</dbReference>
<evidence type="ECO:0000256" key="5">
    <source>
        <dbReference type="SAM" id="Phobius"/>
    </source>
</evidence>
<keyword evidence="5" id="KW-1133">Transmembrane helix</keyword>
<feature type="domain" description="Blue (type 1) copper" evidence="6">
    <location>
        <begin position="44"/>
        <end position="132"/>
    </location>
</feature>
<dbReference type="EMBL" id="QFFI01000037">
    <property type="protein sequence ID" value="PWG61386.1"/>
    <property type="molecule type" value="Genomic_DNA"/>
</dbReference>
<keyword evidence="8" id="KW-1185">Reference proteome</keyword>
<dbReference type="Pfam" id="PF00127">
    <property type="entry name" value="Copper-bind"/>
    <property type="match status" value="1"/>
</dbReference>
<accession>A0A2U2MX63</accession>
<comment type="caution">
    <text evidence="7">The sequence shown here is derived from an EMBL/GenBank/DDBJ whole genome shotgun (WGS) entry which is preliminary data.</text>
</comment>
<keyword evidence="2" id="KW-0479">Metal-binding</keyword>
<keyword evidence="4" id="KW-0186">Copper</keyword>
<evidence type="ECO:0000256" key="1">
    <source>
        <dbReference type="ARBA" id="ARBA00022448"/>
    </source>
</evidence>
<organism evidence="7 8">
    <name type="scientific">Sediminicurvatus halobius</name>
    <dbReference type="NCBI Taxonomy" id="2182432"/>
    <lineage>
        <taxon>Bacteria</taxon>
        <taxon>Pseudomonadati</taxon>
        <taxon>Pseudomonadota</taxon>
        <taxon>Gammaproteobacteria</taxon>
        <taxon>Chromatiales</taxon>
        <taxon>Ectothiorhodospiraceae</taxon>
        <taxon>Sediminicurvatus</taxon>
    </lineage>
</organism>
<dbReference type="RefSeq" id="WP_109679997.1">
    <property type="nucleotide sequence ID" value="NZ_CP086615.1"/>
</dbReference>
<evidence type="ECO:0000313" key="7">
    <source>
        <dbReference type="EMBL" id="PWG61386.1"/>
    </source>
</evidence>
<feature type="transmembrane region" description="Helical" evidence="5">
    <location>
        <begin position="43"/>
        <end position="62"/>
    </location>
</feature>
<gene>
    <name evidence="7" type="ORF">DEM34_16855</name>
</gene>
<dbReference type="InterPro" id="IPR006311">
    <property type="entry name" value="TAT_signal"/>
</dbReference>
<name>A0A2U2MX63_9GAMM</name>
<dbReference type="GO" id="GO:0009055">
    <property type="term" value="F:electron transfer activity"/>
    <property type="evidence" value="ECO:0007669"/>
    <property type="project" value="InterPro"/>
</dbReference>
<reference evidence="7 8" key="1">
    <citation type="submission" date="2018-05" db="EMBL/GenBank/DDBJ databases">
        <title>Spiribacter halobius sp. nov., a moderately halophilic bacterium isolated from marine solar saltern.</title>
        <authorList>
            <person name="Zheng W.-S."/>
            <person name="Lu D.-C."/>
            <person name="Du Z.-J."/>
        </authorList>
    </citation>
    <scope>NUCLEOTIDE SEQUENCE [LARGE SCALE GENOMIC DNA]</scope>
    <source>
        <strain evidence="7 8">E85</strain>
    </source>
</reference>
<dbReference type="Proteomes" id="UP000245474">
    <property type="component" value="Unassembled WGS sequence"/>
</dbReference>
<dbReference type="Gene3D" id="2.60.40.420">
    <property type="entry name" value="Cupredoxins - blue copper proteins"/>
    <property type="match status" value="1"/>
</dbReference>
<sequence>MPSRRRFLLGLAGGGLAALVPSGLLHAATAELVEMRGTPRGERVWFAPLGLAVAPGTTLCFANRDRVNSHTASAYHPGVFGRPLRIPAGAEPWHSGYLLPGERFEVTLTRPGVYDYYCLPHERAGMVGRIVVGRPGDVGWQEAAEGHEGLPPAAASNLPPVAAILAAGRVQPEGSS</sequence>
<dbReference type="AlphaFoldDB" id="A0A2U2MX63"/>
<keyword evidence="5" id="KW-0472">Membrane</keyword>
<dbReference type="OrthoDB" id="9757546at2"/>
<keyword evidence="1" id="KW-0813">Transport</keyword>
<evidence type="ECO:0000313" key="8">
    <source>
        <dbReference type="Proteomes" id="UP000245474"/>
    </source>
</evidence>
<keyword evidence="3" id="KW-0249">Electron transport</keyword>
<evidence type="ECO:0000256" key="4">
    <source>
        <dbReference type="ARBA" id="ARBA00023008"/>
    </source>
</evidence>
<dbReference type="InterPro" id="IPR028871">
    <property type="entry name" value="BlueCu_1_BS"/>
</dbReference>
<dbReference type="SUPFAM" id="SSF49503">
    <property type="entry name" value="Cupredoxins"/>
    <property type="match status" value="1"/>
</dbReference>
<protein>
    <recommendedName>
        <fullName evidence="6">Blue (type 1) copper domain-containing protein</fullName>
    </recommendedName>
</protein>
<keyword evidence="5" id="KW-0812">Transmembrane</keyword>